<evidence type="ECO:0000313" key="5">
    <source>
        <dbReference type="EMBL" id="GIP55131.1"/>
    </source>
</evidence>
<dbReference type="InterPro" id="IPR050682">
    <property type="entry name" value="ModA/WtpA"/>
</dbReference>
<dbReference type="CDD" id="cd13537">
    <property type="entry name" value="PBP2_YvgL_like"/>
    <property type="match status" value="1"/>
</dbReference>
<organism evidence="5 6">
    <name type="scientific">Paenibacillus vini</name>
    <dbReference type="NCBI Taxonomy" id="1476024"/>
    <lineage>
        <taxon>Bacteria</taxon>
        <taxon>Bacillati</taxon>
        <taxon>Bacillota</taxon>
        <taxon>Bacilli</taxon>
        <taxon>Bacillales</taxon>
        <taxon>Paenibacillaceae</taxon>
        <taxon>Paenibacillus</taxon>
    </lineage>
</organism>
<dbReference type="Pfam" id="PF13531">
    <property type="entry name" value="SBP_bac_11"/>
    <property type="match status" value="1"/>
</dbReference>
<dbReference type="Proteomes" id="UP000679992">
    <property type="component" value="Unassembled WGS sequence"/>
</dbReference>
<dbReference type="PIRSF" id="PIRSF004846">
    <property type="entry name" value="ModA"/>
    <property type="match status" value="1"/>
</dbReference>
<evidence type="ECO:0000313" key="6">
    <source>
        <dbReference type="Proteomes" id="UP000679992"/>
    </source>
</evidence>
<dbReference type="SUPFAM" id="SSF53850">
    <property type="entry name" value="Periplasmic binding protein-like II"/>
    <property type="match status" value="1"/>
</dbReference>
<evidence type="ECO:0000256" key="4">
    <source>
        <dbReference type="SAM" id="SignalP"/>
    </source>
</evidence>
<reference evidence="5 6" key="1">
    <citation type="submission" date="2021-03" db="EMBL/GenBank/DDBJ databases">
        <title>Antimicrobial resistance genes in bacteria isolated from Japanese honey, and their potential for conferring macrolide and lincosamide resistance in the American foulbrood pathogen Paenibacillus larvae.</title>
        <authorList>
            <person name="Okamoto M."/>
            <person name="Kumagai M."/>
            <person name="Kanamori H."/>
            <person name="Takamatsu D."/>
        </authorList>
    </citation>
    <scope>NUCLEOTIDE SEQUENCE [LARGE SCALE GENOMIC DNA]</scope>
    <source>
        <strain evidence="5 6">J42TS3</strain>
    </source>
</reference>
<dbReference type="PANTHER" id="PTHR30632:SF0">
    <property type="entry name" value="SULFATE-BINDING PROTEIN"/>
    <property type="match status" value="1"/>
</dbReference>
<protein>
    <submittedName>
        <fullName evidence="5">Molybdate ABC transporter substrate-binding protein</fullName>
    </submittedName>
</protein>
<name>A0ABQ4MGM8_9BACL</name>
<evidence type="ECO:0000256" key="3">
    <source>
        <dbReference type="ARBA" id="ARBA00022729"/>
    </source>
</evidence>
<accession>A0ABQ4MGM8</accession>
<evidence type="ECO:0000256" key="1">
    <source>
        <dbReference type="ARBA" id="ARBA00009175"/>
    </source>
</evidence>
<dbReference type="RefSeq" id="WP_244861650.1">
    <property type="nucleotide sequence ID" value="NZ_BOSL01000016.1"/>
</dbReference>
<feature type="signal peptide" evidence="4">
    <location>
        <begin position="1"/>
        <end position="32"/>
    </location>
</feature>
<dbReference type="InterPro" id="IPR005950">
    <property type="entry name" value="ModA"/>
</dbReference>
<dbReference type="EMBL" id="BOSL01000016">
    <property type="protein sequence ID" value="GIP55131.1"/>
    <property type="molecule type" value="Genomic_DNA"/>
</dbReference>
<proteinExistence type="inferred from homology"/>
<evidence type="ECO:0000256" key="2">
    <source>
        <dbReference type="ARBA" id="ARBA00022723"/>
    </source>
</evidence>
<keyword evidence="3 4" id="KW-0732">Signal</keyword>
<gene>
    <name evidence="5" type="ORF">J42TS3_41660</name>
</gene>
<dbReference type="NCBIfam" id="TIGR01256">
    <property type="entry name" value="modA"/>
    <property type="match status" value="1"/>
</dbReference>
<keyword evidence="2" id="KW-0479">Metal-binding</keyword>
<keyword evidence="6" id="KW-1185">Reference proteome</keyword>
<comment type="similarity">
    <text evidence="1">Belongs to the bacterial solute-binding protein ModA family.</text>
</comment>
<dbReference type="PANTHER" id="PTHR30632">
    <property type="entry name" value="MOLYBDATE-BINDING PERIPLASMIC PROTEIN"/>
    <property type="match status" value="1"/>
</dbReference>
<sequence length="283" mass="30094">MPSGLKSMFGGRALIGTLLLIAILSGCANANAGNKAETSSNSKQTSSNNPKSSVTLTISAAASLKESMEEIAALYEAEHENIKLTMNFGASGSLQKQIEQGAPADLFLSAGQKQMTALIDGKFVNADSKVDLLRNRLVLIVPSDASVVPVSLEVLQEKDFGMIALGEPEVVPAGSYTKEALENGQLWTMLQPKMVFAKDVTQVLTYVESGNADAGFVYESDAKLTSKVKTALVLDEKSHTPILYPAGIVAATKYPDEADQFLEFLQSAAASDVFRNYGFSVAE</sequence>
<comment type="caution">
    <text evidence="5">The sequence shown here is derived from an EMBL/GenBank/DDBJ whole genome shotgun (WGS) entry which is preliminary data.</text>
</comment>
<dbReference type="Gene3D" id="3.40.190.10">
    <property type="entry name" value="Periplasmic binding protein-like II"/>
    <property type="match status" value="2"/>
</dbReference>
<dbReference type="InterPro" id="IPR041879">
    <property type="entry name" value="YvgL-like_PBP2"/>
</dbReference>
<feature type="chain" id="PRO_5045512941" evidence="4">
    <location>
        <begin position="33"/>
        <end position="283"/>
    </location>
</feature>
<dbReference type="PROSITE" id="PS51257">
    <property type="entry name" value="PROKAR_LIPOPROTEIN"/>
    <property type="match status" value="1"/>
</dbReference>